<evidence type="ECO:0008006" key="3">
    <source>
        <dbReference type="Google" id="ProtNLM"/>
    </source>
</evidence>
<dbReference type="AlphaFoldDB" id="A0A017H4L0"/>
<dbReference type="PATRIC" id="fig|1226633.4.peg.232"/>
<name>A0A017H4L0_9FUSO</name>
<reference evidence="1 2" key="1">
    <citation type="submission" date="2013-08" db="EMBL/GenBank/DDBJ databases">
        <title>An opportunistic ruminal bacterium that causes liver abscesses in cattle.</title>
        <authorList>
            <person name="Benahmed F.H."/>
            <person name="Rasmussen M."/>
            <person name="Harbottle H."/>
            <person name="Soppet D."/>
            <person name="Nagaraja T.G."/>
            <person name="Davidson M."/>
        </authorList>
    </citation>
    <scope>NUCLEOTIDE SEQUENCE [LARGE SCALE GENOMIC DNA]</scope>
    <source>
        <strain evidence="1 2">B35</strain>
    </source>
</reference>
<evidence type="ECO:0000313" key="2">
    <source>
        <dbReference type="Proteomes" id="UP000031184"/>
    </source>
</evidence>
<dbReference type="EMBL" id="AUZI01000008">
    <property type="protein sequence ID" value="KID50045.1"/>
    <property type="molecule type" value="Genomic_DNA"/>
</dbReference>
<dbReference type="Proteomes" id="UP000031184">
    <property type="component" value="Unassembled WGS sequence"/>
</dbReference>
<accession>A0A017H4L0</accession>
<gene>
    <name evidence="1" type="ORF">C095_01180</name>
</gene>
<evidence type="ECO:0000313" key="1">
    <source>
        <dbReference type="EMBL" id="KID50045.1"/>
    </source>
</evidence>
<dbReference type="GeneID" id="75076675"/>
<proteinExistence type="predicted"/>
<sequence length="188" mass="21682">MRKYFLGLCMLCFSCIAWSEVNDTLNIIPKEEISKIEEKIHEIYHKKKVKVYVNTLTEGEGFQVADPERTVILNISRDKTTQVKVALRFSKDIDIEEEQSKMDLSLDNASSVLIGGKPAEYILQVLDGVEYLLENVEISEPEILMQEAEEREEFQKGIVISLGVILLLLLKIGYDFWKKKKRKQQGKI</sequence>
<comment type="caution">
    <text evidence="1">The sequence shown here is derived from an EMBL/GenBank/DDBJ whole genome shotgun (WGS) entry which is preliminary data.</text>
</comment>
<dbReference type="RefSeq" id="WP_005957650.1">
    <property type="nucleotide sequence ID" value="NZ_AOJP01000008.1"/>
</dbReference>
<organism evidence="1 2">
    <name type="scientific">Fusobacterium necrophorum subsp. funduliforme B35</name>
    <dbReference type="NCBI Taxonomy" id="1226633"/>
    <lineage>
        <taxon>Bacteria</taxon>
        <taxon>Fusobacteriati</taxon>
        <taxon>Fusobacteriota</taxon>
        <taxon>Fusobacteriia</taxon>
        <taxon>Fusobacteriales</taxon>
        <taxon>Fusobacteriaceae</taxon>
        <taxon>Fusobacterium</taxon>
    </lineage>
</organism>
<protein>
    <recommendedName>
        <fullName evidence="3">TPM domain-containing protein</fullName>
    </recommendedName>
</protein>